<dbReference type="GO" id="GO:0009279">
    <property type="term" value="C:cell outer membrane"/>
    <property type="evidence" value="ECO:0007669"/>
    <property type="project" value="UniProtKB-SubCell"/>
</dbReference>
<dbReference type="Pfam" id="PF00593">
    <property type="entry name" value="TonB_dep_Rec_b-barrel"/>
    <property type="match status" value="1"/>
</dbReference>
<evidence type="ECO:0000256" key="8">
    <source>
        <dbReference type="ARBA" id="ARBA00023077"/>
    </source>
</evidence>
<dbReference type="EMBL" id="QYUP01000146">
    <property type="protein sequence ID" value="RJG11561.1"/>
    <property type="molecule type" value="Genomic_DNA"/>
</dbReference>
<dbReference type="Pfam" id="PF07715">
    <property type="entry name" value="Plug"/>
    <property type="match status" value="1"/>
</dbReference>
<keyword evidence="13" id="KW-0732">Signal</keyword>
<organism evidence="16 17">
    <name type="scientific">Massilia cavernae</name>
    <dbReference type="NCBI Taxonomy" id="2320864"/>
    <lineage>
        <taxon>Bacteria</taxon>
        <taxon>Pseudomonadati</taxon>
        <taxon>Pseudomonadota</taxon>
        <taxon>Betaproteobacteria</taxon>
        <taxon>Burkholderiales</taxon>
        <taxon>Oxalobacteraceae</taxon>
        <taxon>Telluria group</taxon>
        <taxon>Massilia</taxon>
    </lineage>
</organism>
<keyword evidence="6" id="KW-0408">Iron</keyword>
<evidence type="ECO:0000256" key="9">
    <source>
        <dbReference type="ARBA" id="ARBA00023136"/>
    </source>
</evidence>
<dbReference type="CDD" id="cd01347">
    <property type="entry name" value="ligand_gated_channel"/>
    <property type="match status" value="1"/>
</dbReference>
<evidence type="ECO:0000313" key="17">
    <source>
        <dbReference type="Proteomes" id="UP000284006"/>
    </source>
</evidence>
<dbReference type="PROSITE" id="PS52016">
    <property type="entry name" value="TONB_DEPENDENT_REC_3"/>
    <property type="match status" value="1"/>
</dbReference>
<dbReference type="OrthoDB" id="8538693at2"/>
<dbReference type="AlphaFoldDB" id="A0A418XGI4"/>
<protein>
    <submittedName>
        <fullName evidence="16">TonB-dependent receptor</fullName>
    </submittedName>
</protein>
<reference evidence="16 17" key="1">
    <citation type="submission" date="2018-09" db="EMBL/GenBank/DDBJ databases">
        <authorList>
            <person name="Zhu H."/>
        </authorList>
    </citation>
    <scope>NUCLEOTIDE SEQUENCE [LARGE SCALE GENOMIC DNA]</scope>
    <source>
        <strain evidence="16 17">K1S02-61</strain>
    </source>
</reference>
<evidence type="ECO:0000256" key="2">
    <source>
        <dbReference type="ARBA" id="ARBA00022448"/>
    </source>
</evidence>
<feature type="signal peptide" evidence="13">
    <location>
        <begin position="1"/>
        <end position="30"/>
    </location>
</feature>
<evidence type="ECO:0000256" key="13">
    <source>
        <dbReference type="SAM" id="SignalP"/>
    </source>
</evidence>
<comment type="similarity">
    <text evidence="11 12">Belongs to the TonB-dependent receptor family.</text>
</comment>
<comment type="caution">
    <text evidence="16">The sequence shown here is derived from an EMBL/GenBank/DDBJ whole genome shotgun (WGS) entry which is preliminary data.</text>
</comment>
<gene>
    <name evidence="16" type="ORF">D3872_18970</name>
</gene>
<comment type="subcellular location">
    <subcellularLocation>
        <location evidence="1 11">Cell outer membrane</location>
        <topology evidence="1 11">Multi-pass membrane protein</topology>
    </subcellularLocation>
</comment>
<keyword evidence="10 11" id="KW-0998">Cell outer membrane</keyword>
<dbReference type="PANTHER" id="PTHR32552">
    <property type="entry name" value="FERRICHROME IRON RECEPTOR-RELATED"/>
    <property type="match status" value="1"/>
</dbReference>
<feature type="domain" description="TonB-dependent receptor-like beta-barrel" evidence="14">
    <location>
        <begin position="277"/>
        <end position="723"/>
    </location>
</feature>
<keyword evidence="4" id="KW-0410">Iron transport</keyword>
<evidence type="ECO:0000256" key="3">
    <source>
        <dbReference type="ARBA" id="ARBA00022452"/>
    </source>
</evidence>
<evidence type="ECO:0000256" key="10">
    <source>
        <dbReference type="ARBA" id="ARBA00023237"/>
    </source>
</evidence>
<keyword evidence="7" id="KW-0406">Ion transport</keyword>
<keyword evidence="9 11" id="KW-0472">Membrane</keyword>
<dbReference type="Gene3D" id="2.40.170.20">
    <property type="entry name" value="TonB-dependent receptor, beta-barrel domain"/>
    <property type="match status" value="1"/>
</dbReference>
<evidence type="ECO:0000256" key="11">
    <source>
        <dbReference type="PROSITE-ProRule" id="PRU01360"/>
    </source>
</evidence>
<evidence type="ECO:0000256" key="6">
    <source>
        <dbReference type="ARBA" id="ARBA00023004"/>
    </source>
</evidence>
<dbReference type="InterPro" id="IPR000531">
    <property type="entry name" value="Beta-barrel_TonB"/>
</dbReference>
<keyword evidence="16" id="KW-0675">Receptor</keyword>
<evidence type="ECO:0000313" key="16">
    <source>
        <dbReference type="EMBL" id="RJG11561.1"/>
    </source>
</evidence>
<feature type="chain" id="PRO_5019053143" evidence="13">
    <location>
        <begin position="31"/>
        <end position="754"/>
    </location>
</feature>
<dbReference type="PANTHER" id="PTHR32552:SF81">
    <property type="entry name" value="TONB-DEPENDENT OUTER MEMBRANE RECEPTOR"/>
    <property type="match status" value="1"/>
</dbReference>
<keyword evidence="5 11" id="KW-0812">Transmembrane</keyword>
<proteinExistence type="inferred from homology"/>
<evidence type="ECO:0000256" key="7">
    <source>
        <dbReference type="ARBA" id="ARBA00023065"/>
    </source>
</evidence>
<keyword evidence="17" id="KW-1185">Reference proteome</keyword>
<dbReference type="InterPro" id="IPR012910">
    <property type="entry name" value="Plug_dom"/>
</dbReference>
<evidence type="ECO:0000256" key="12">
    <source>
        <dbReference type="RuleBase" id="RU003357"/>
    </source>
</evidence>
<keyword evidence="3 11" id="KW-1134">Transmembrane beta strand</keyword>
<keyword evidence="2 11" id="KW-0813">Transport</keyword>
<keyword evidence="8 12" id="KW-0798">TonB box</keyword>
<sequence>MTSQSGQWKRTLPAALICAAFCGTVEQSYAQVVAGQDSAPANNEQVAEVIVTAQRTAAPASKTPVAMTILAGERLRDGAIDSPSALGARLPNVHLDGAADGLRITIRGVSNADATEKGDPSAAFMQDGIYIARRQIQDTSFFDIDRVEVLRGPQGTLYGRNSTAGVVNVISNTPGRQLEGAASVGVGNYNSRKANAMVNVPVGDALALRAAVAYNKHDSYLTNGQGTGFDLGLDRDEKAARLSARLAIGKDASLLLRYDASSLRDNNDSIVPVSNFYSVGADKQPRWVDASTGSRLTNRFIPPNAPLEQGFGRMSTSGLGAEFDWNLGAVTLHYLGSHRKFDDDHKLNFHYGVAPGFALGVRQTFSGKHRQDSHELRVETGAGPLKAQAGIYHFSEDADVYYSFRDLQLLGLPPYYVFPLTASAVSKAVFGQATYSLAPSLRVTAGVRYSDDDKSRVGSTNFQQGAAFNAATDFKLLNAAAIDTHKTTWRLGAEYDVSPAAMAFATVSTGYKAGGFNDGCLAGAVENGIPCPPQVAVPAGALYYQPETLTSYEAGVKTSFWNRKATLNATAFYYDYSNLQLSGVMVVQGAPRFVTTNAGVASVTGLEVDGQLAATAADRISYSLALLDAHYKSYAPDGVHSWAGRRLDRAPRATASLGYEHNFRMDGRQLKAGIFARASAAYMISVPSQLLQYRVPGRTQTDLSLGYQPDRASWSLHAHVKNVENKVLPITIDSFGMVVPGDPRTYGVRLDYRF</sequence>
<dbReference type="GO" id="GO:0006826">
    <property type="term" value="P:iron ion transport"/>
    <property type="evidence" value="ECO:0007669"/>
    <property type="project" value="UniProtKB-KW"/>
</dbReference>
<dbReference type="Proteomes" id="UP000284006">
    <property type="component" value="Unassembled WGS sequence"/>
</dbReference>
<evidence type="ECO:0000259" key="15">
    <source>
        <dbReference type="Pfam" id="PF07715"/>
    </source>
</evidence>
<dbReference type="InterPro" id="IPR036942">
    <property type="entry name" value="Beta-barrel_TonB_sf"/>
</dbReference>
<evidence type="ECO:0000259" key="14">
    <source>
        <dbReference type="Pfam" id="PF00593"/>
    </source>
</evidence>
<evidence type="ECO:0000256" key="5">
    <source>
        <dbReference type="ARBA" id="ARBA00022692"/>
    </source>
</evidence>
<feature type="domain" description="TonB-dependent receptor plug" evidence="15">
    <location>
        <begin position="60"/>
        <end position="166"/>
    </location>
</feature>
<accession>A0A418XGI4</accession>
<evidence type="ECO:0000256" key="1">
    <source>
        <dbReference type="ARBA" id="ARBA00004571"/>
    </source>
</evidence>
<evidence type="ECO:0000256" key="4">
    <source>
        <dbReference type="ARBA" id="ARBA00022496"/>
    </source>
</evidence>
<dbReference type="SUPFAM" id="SSF56935">
    <property type="entry name" value="Porins"/>
    <property type="match status" value="1"/>
</dbReference>
<dbReference type="InterPro" id="IPR039426">
    <property type="entry name" value="TonB-dep_rcpt-like"/>
</dbReference>
<name>A0A418XGI4_9BURK</name>